<gene>
    <name evidence="2" type="ORF">PECAL_2P23390</name>
</gene>
<organism evidence="2 3">
    <name type="scientific">Pelagomonas calceolata</name>
    <dbReference type="NCBI Taxonomy" id="35677"/>
    <lineage>
        <taxon>Eukaryota</taxon>
        <taxon>Sar</taxon>
        <taxon>Stramenopiles</taxon>
        <taxon>Ochrophyta</taxon>
        <taxon>Pelagophyceae</taxon>
        <taxon>Pelagomonadales</taxon>
        <taxon>Pelagomonadaceae</taxon>
        <taxon>Pelagomonas</taxon>
    </lineage>
</organism>
<evidence type="ECO:0000313" key="3">
    <source>
        <dbReference type="Proteomes" id="UP000789595"/>
    </source>
</evidence>
<accession>A0A8J2SJK7</accession>
<feature type="region of interest" description="Disordered" evidence="1">
    <location>
        <begin position="1"/>
        <end position="20"/>
    </location>
</feature>
<dbReference type="AlphaFoldDB" id="A0A8J2SJK7"/>
<proteinExistence type="predicted"/>
<name>A0A8J2SJK7_9STRA</name>
<sequence length="287" mass="32040">MIGKPVTSCPGRSTWGTGGVQSVPELQLQPLVLRSQAPRLVARPDVDVVRPTRAARRDADEPQLGVDVLEVRARAARVEELEGREARDGVDYVRRVRRELSLRVQRVLDVGTLQGPGPEPCRGLHKRPLTRRQEHALVTVPGAPPREFVAHVDQFALEGQVLRDLVDDEIALQGQRGELRRLARRLRRHALAQAPGAREAKLDEGARLVVALVDAKQPVDGGRDVSLAVEGGPELLARLVHCDWRGRRRDGGRRCCVLRRRRERCALQRRDSRCALRRRERGGASQA</sequence>
<dbReference type="Proteomes" id="UP000789595">
    <property type="component" value="Unassembled WGS sequence"/>
</dbReference>
<comment type="caution">
    <text evidence="2">The sequence shown here is derived from an EMBL/GenBank/DDBJ whole genome shotgun (WGS) entry which is preliminary data.</text>
</comment>
<reference evidence="2" key="1">
    <citation type="submission" date="2021-11" db="EMBL/GenBank/DDBJ databases">
        <authorList>
            <consortium name="Genoscope - CEA"/>
            <person name="William W."/>
        </authorList>
    </citation>
    <scope>NUCLEOTIDE SEQUENCE</scope>
</reference>
<evidence type="ECO:0000256" key="1">
    <source>
        <dbReference type="SAM" id="MobiDB-lite"/>
    </source>
</evidence>
<evidence type="ECO:0000313" key="2">
    <source>
        <dbReference type="EMBL" id="CAH0369224.1"/>
    </source>
</evidence>
<protein>
    <submittedName>
        <fullName evidence="2">Uncharacterized protein</fullName>
    </submittedName>
</protein>
<dbReference type="EMBL" id="CAKKNE010000002">
    <property type="protein sequence ID" value="CAH0369224.1"/>
    <property type="molecule type" value="Genomic_DNA"/>
</dbReference>
<keyword evidence="3" id="KW-1185">Reference proteome</keyword>